<gene>
    <name evidence="1" type="ORF">M9458_008998</name>
</gene>
<sequence>TERHLLKDPERAATYSAEIKKLVEEGYVAKLDPDKPSQSPERWFIPHHMVTYNDKNRLVFNCSFLYKGMNLNECLLPGPVLGPSLLGVLIRFREHYVAVSGDVKGMFHQVRLRKGLWCSLVPENREQSMQ</sequence>
<feature type="non-terminal residue" evidence="1">
    <location>
        <position position="130"/>
    </location>
</feature>
<feature type="non-terminal residue" evidence="1">
    <location>
        <position position="1"/>
    </location>
</feature>
<evidence type="ECO:0000313" key="1">
    <source>
        <dbReference type="EMBL" id="KAL0195426.1"/>
    </source>
</evidence>
<dbReference type="AlphaFoldDB" id="A0ABD0RAN5"/>
<dbReference type="PANTHER" id="PTHR47331:SF5">
    <property type="entry name" value="RIBONUCLEASE H"/>
    <property type="match status" value="1"/>
</dbReference>
<accession>A0ABD0RAN5</accession>
<proteinExistence type="predicted"/>
<keyword evidence="2" id="KW-1185">Reference proteome</keyword>
<protein>
    <submittedName>
        <fullName evidence="1">Uncharacterized protein</fullName>
    </submittedName>
</protein>
<comment type="caution">
    <text evidence="1">The sequence shown here is derived from an EMBL/GenBank/DDBJ whole genome shotgun (WGS) entry which is preliminary data.</text>
</comment>
<dbReference type="PANTHER" id="PTHR47331">
    <property type="entry name" value="PHD-TYPE DOMAIN-CONTAINING PROTEIN"/>
    <property type="match status" value="1"/>
</dbReference>
<reference evidence="1 2" key="1">
    <citation type="submission" date="2024-05" db="EMBL/GenBank/DDBJ databases">
        <title>Genome sequencing and assembly of Indian major carp, Cirrhinus mrigala (Hamilton, 1822).</title>
        <authorList>
            <person name="Mohindra V."/>
            <person name="Chowdhury L.M."/>
            <person name="Lal K."/>
            <person name="Jena J.K."/>
        </authorList>
    </citation>
    <scope>NUCLEOTIDE SEQUENCE [LARGE SCALE GENOMIC DNA]</scope>
    <source>
        <strain evidence="1">CM1030</strain>
        <tissue evidence="1">Blood</tissue>
    </source>
</reference>
<dbReference type="InterPro" id="IPR043502">
    <property type="entry name" value="DNA/RNA_pol_sf"/>
</dbReference>
<dbReference type="SUPFAM" id="SSF56672">
    <property type="entry name" value="DNA/RNA polymerases"/>
    <property type="match status" value="1"/>
</dbReference>
<dbReference type="EMBL" id="JAMKFB020000004">
    <property type="protein sequence ID" value="KAL0195426.1"/>
    <property type="molecule type" value="Genomic_DNA"/>
</dbReference>
<evidence type="ECO:0000313" key="2">
    <source>
        <dbReference type="Proteomes" id="UP001529510"/>
    </source>
</evidence>
<name>A0ABD0RAN5_CIRMR</name>
<dbReference type="Proteomes" id="UP001529510">
    <property type="component" value="Unassembled WGS sequence"/>
</dbReference>
<organism evidence="1 2">
    <name type="scientific">Cirrhinus mrigala</name>
    <name type="common">Mrigala</name>
    <dbReference type="NCBI Taxonomy" id="683832"/>
    <lineage>
        <taxon>Eukaryota</taxon>
        <taxon>Metazoa</taxon>
        <taxon>Chordata</taxon>
        <taxon>Craniata</taxon>
        <taxon>Vertebrata</taxon>
        <taxon>Euteleostomi</taxon>
        <taxon>Actinopterygii</taxon>
        <taxon>Neopterygii</taxon>
        <taxon>Teleostei</taxon>
        <taxon>Ostariophysi</taxon>
        <taxon>Cypriniformes</taxon>
        <taxon>Cyprinidae</taxon>
        <taxon>Labeoninae</taxon>
        <taxon>Labeonini</taxon>
        <taxon>Cirrhinus</taxon>
    </lineage>
</organism>